<reference evidence="1" key="1">
    <citation type="submission" date="2022-11" db="EMBL/GenBank/DDBJ databases">
        <title>Biodiversity and phylogenetic relationships of bacteria.</title>
        <authorList>
            <person name="Machado R.A.R."/>
            <person name="Bhat A."/>
            <person name="Loulou A."/>
            <person name="Kallel S."/>
        </authorList>
    </citation>
    <scope>NUCLEOTIDE SEQUENCE</scope>
    <source>
        <strain evidence="1">K-TC2</strain>
    </source>
</reference>
<dbReference type="AlphaFoldDB" id="A0A9X3IL80"/>
<dbReference type="EMBL" id="JAPKNK010000003">
    <property type="protein sequence ID" value="MCX5569582.1"/>
    <property type="molecule type" value="Genomic_DNA"/>
</dbReference>
<gene>
    <name evidence="1" type="ORF">OSH07_10300</name>
</gene>
<proteinExistence type="predicted"/>
<dbReference type="RefSeq" id="WP_266338543.1">
    <property type="nucleotide sequence ID" value="NZ_JAPKNK010000003.1"/>
</dbReference>
<evidence type="ECO:0000313" key="1">
    <source>
        <dbReference type="EMBL" id="MCX5569582.1"/>
    </source>
</evidence>
<sequence>MREDITIRLAIAALDPQSVEPKEMEALLREAIVEIELLRVRASMAVTKLVLDDLEPEGEA</sequence>
<organism evidence="1 2">
    <name type="scientific">Kaistia nematophila</name>
    <dbReference type="NCBI Taxonomy" id="2994654"/>
    <lineage>
        <taxon>Bacteria</taxon>
        <taxon>Pseudomonadati</taxon>
        <taxon>Pseudomonadota</taxon>
        <taxon>Alphaproteobacteria</taxon>
        <taxon>Hyphomicrobiales</taxon>
        <taxon>Kaistiaceae</taxon>
        <taxon>Kaistia</taxon>
    </lineage>
</organism>
<evidence type="ECO:0000313" key="2">
    <source>
        <dbReference type="Proteomes" id="UP001144805"/>
    </source>
</evidence>
<accession>A0A9X3IL80</accession>
<protein>
    <submittedName>
        <fullName evidence="1">Uncharacterized protein</fullName>
    </submittedName>
</protein>
<name>A0A9X3IL80_9HYPH</name>
<keyword evidence="2" id="KW-1185">Reference proteome</keyword>
<comment type="caution">
    <text evidence="1">The sequence shown here is derived from an EMBL/GenBank/DDBJ whole genome shotgun (WGS) entry which is preliminary data.</text>
</comment>
<dbReference type="Proteomes" id="UP001144805">
    <property type="component" value="Unassembled WGS sequence"/>
</dbReference>